<protein>
    <recommendedName>
        <fullName evidence="3">Restriction endonuclease type IV Mrr domain-containing protein</fullName>
    </recommendedName>
</protein>
<evidence type="ECO:0008006" key="3">
    <source>
        <dbReference type="Google" id="ProtNLM"/>
    </source>
</evidence>
<dbReference type="EMBL" id="JAGEPF010000018">
    <property type="protein sequence ID" value="MBO2461469.1"/>
    <property type="molecule type" value="Genomic_DNA"/>
</dbReference>
<proteinExistence type="predicted"/>
<dbReference type="Proteomes" id="UP000680206">
    <property type="component" value="Unassembled WGS sequence"/>
</dbReference>
<gene>
    <name evidence="1" type="ORF">J4709_28195</name>
</gene>
<dbReference type="RefSeq" id="WP_208244831.1">
    <property type="nucleotide sequence ID" value="NZ_JAGEPF010000018.1"/>
</dbReference>
<accession>A0ABS3RZJ3</accession>
<evidence type="ECO:0000313" key="2">
    <source>
        <dbReference type="Proteomes" id="UP000680206"/>
    </source>
</evidence>
<reference evidence="1 2" key="1">
    <citation type="submission" date="2021-03" db="EMBL/GenBank/DDBJ databases">
        <title>Actinomadura violae sp. nov., isolated from lichen in Thailand.</title>
        <authorList>
            <person name="Kanchanasin P."/>
            <person name="Saeng-In P."/>
            <person name="Phongsopitanun W."/>
            <person name="Yuki M."/>
            <person name="Kudo T."/>
            <person name="Ohkuma M."/>
            <person name="Tanasupawat S."/>
        </authorList>
    </citation>
    <scope>NUCLEOTIDE SEQUENCE [LARGE SCALE GENOMIC DNA]</scope>
    <source>
        <strain evidence="1 2">LCR2-06</strain>
    </source>
</reference>
<organism evidence="1 2">
    <name type="scientific">Actinomadura violacea</name>
    <dbReference type="NCBI Taxonomy" id="2819934"/>
    <lineage>
        <taxon>Bacteria</taxon>
        <taxon>Bacillati</taxon>
        <taxon>Actinomycetota</taxon>
        <taxon>Actinomycetes</taxon>
        <taxon>Streptosporangiales</taxon>
        <taxon>Thermomonosporaceae</taxon>
        <taxon>Actinomadura</taxon>
    </lineage>
</organism>
<sequence length="565" mass="62089">MNWEREPGEIVEEFVAAMLLLDHPHGNQITPSRGDRGVDICVRHPDGFDIYQVKRYADKLTAKQAKDIARSWRTFVDKALPVLPVRSWTLVTPWEPTNERLEWLDKLTAGHGIRVEWMGGRILDGMAAQRPSLVEYFFGDGGERLQRLMAEALHAGKEVPAQAAGDDLLAAVIGRHQALTVALNELDPFYRYEVEVRAGKVSDQPWDADTHSDPMIVLVQYQQLDAVTYLVMRLIALSAESTRLRPIVMSSELTAAPGTPQAQALADFREFGAPLQDMPGRIFDVTGPPGITELPGQGRISIWPRPVQNMPDLEVRALSPDGSVVQTLDMVEVEISSAAAGPGVWIAARDRSGVLRLELRLNGAERNTLEIIPMPLAGRVPAEVLPALRLIALLEDDNALVLAVRSGGKPIGPVWQDLKSSLTSQAKSHVPMLEALQTIQAHTYERVEIPDLPAGPLYAKWWGRVLNIARILNGEQLTGTWAKLPAPKSLFASDDEFAVTMTLPLLIDIDGRKVRLDMDQYIVRKSARVQDASATSASPHGDTITLIPGSDPAMTIAAVPRTDLQ</sequence>
<evidence type="ECO:0000313" key="1">
    <source>
        <dbReference type="EMBL" id="MBO2461469.1"/>
    </source>
</evidence>
<comment type="caution">
    <text evidence="1">The sequence shown here is derived from an EMBL/GenBank/DDBJ whole genome shotgun (WGS) entry which is preliminary data.</text>
</comment>
<keyword evidence="2" id="KW-1185">Reference proteome</keyword>
<name>A0ABS3RZJ3_9ACTN</name>